<dbReference type="AlphaFoldDB" id="A0A3M7PQP4"/>
<name>A0A3M7PQP4_BRAPC</name>
<evidence type="ECO:0000313" key="1">
    <source>
        <dbReference type="EMBL" id="RNA01477.1"/>
    </source>
</evidence>
<proteinExistence type="predicted"/>
<gene>
    <name evidence="1" type="ORF">BpHYR1_011004</name>
</gene>
<keyword evidence="2" id="KW-1185">Reference proteome</keyword>
<evidence type="ECO:0000313" key="2">
    <source>
        <dbReference type="Proteomes" id="UP000276133"/>
    </source>
</evidence>
<organism evidence="1 2">
    <name type="scientific">Brachionus plicatilis</name>
    <name type="common">Marine rotifer</name>
    <name type="synonym">Brachionus muelleri</name>
    <dbReference type="NCBI Taxonomy" id="10195"/>
    <lineage>
        <taxon>Eukaryota</taxon>
        <taxon>Metazoa</taxon>
        <taxon>Spiralia</taxon>
        <taxon>Gnathifera</taxon>
        <taxon>Rotifera</taxon>
        <taxon>Eurotatoria</taxon>
        <taxon>Monogononta</taxon>
        <taxon>Pseudotrocha</taxon>
        <taxon>Ploima</taxon>
        <taxon>Brachionidae</taxon>
        <taxon>Brachionus</taxon>
    </lineage>
</organism>
<dbReference type="EMBL" id="REGN01009307">
    <property type="protein sequence ID" value="RNA01477.1"/>
    <property type="molecule type" value="Genomic_DNA"/>
</dbReference>
<dbReference type="Proteomes" id="UP000276133">
    <property type="component" value="Unassembled WGS sequence"/>
</dbReference>
<reference evidence="1 2" key="1">
    <citation type="journal article" date="2018" name="Sci. Rep.">
        <title>Genomic signatures of local adaptation to the degree of environmental predictability in rotifers.</title>
        <authorList>
            <person name="Franch-Gras L."/>
            <person name="Hahn C."/>
            <person name="Garcia-Roger E.M."/>
            <person name="Carmona M.J."/>
            <person name="Serra M."/>
            <person name="Gomez A."/>
        </authorList>
    </citation>
    <scope>NUCLEOTIDE SEQUENCE [LARGE SCALE GENOMIC DNA]</scope>
    <source>
        <strain evidence="1">HYR1</strain>
    </source>
</reference>
<accession>A0A3M7PQP4</accession>
<protein>
    <submittedName>
        <fullName evidence="1">Uncharacterized protein</fullName>
    </submittedName>
</protein>
<sequence length="168" mass="18667">MDVQGGLKVFLGLLLQSKVARLGIHHWQNGVVSHIVDEAHHQIHQVHIEFVDFIGRFGLLKLLALGLSDAPGPPLGKLGAVLQLSCLRGRELEVLDADVLWSPFGLNAWLLTSGDSVTLGNATNSVMGMRHSLSWKPFTSPMNLAMESKHERAWFKWDLALLRRFTSK</sequence>
<comment type="caution">
    <text evidence="1">The sequence shown here is derived from an EMBL/GenBank/DDBJ whole genome shotgun (WGS) entry which is preliminary data.</text>
</comment>